<evidence type="ECO:0000259" key="3">
    <source>
        <dbReference type="PROSITE" id="PS51462"/>
    </source>
</evidence>
<dbReference type="CDD" id="cd18879">
    <property type="entry name" value="NUDIX_Hydrolase"/>
    <property type="match status" value="1"/>
</dbReference>
<dbReference type="InterPro" id="IPR020084">
    <property type="entry name" value="NUDIX_hydrolase_CS"/>
</dbReference>
<dbReference type="PANTHER" id="PTHR43046">
    <property type="entry name" value="GDP-MANNOSE MANNOSYL HYDROLASE"/>
    <property type="match status" value="1"/>
</dbReference>
<evidence type="ECO:0000256" key="1">
    <source>
        <dbReference type="ARBA" id="ARBA00001946"/>
    </source>
</evidence>
<feature type="domain" description="Nudix hydrolase" evidence="3">
    <location>
        <begin position="19"/>
        <end position="153"/>
    </location>
</feature>
<dbReference type="PROSITE" id="PS00893">
    <property type="entry name" value="NUDIX_BOX"/>
    <property type="match status" value="1"/>
</dbReference>
<dbReference type="PROSITE" id="PS51462">
    <property type="entry name" value="NUDIX"/>
    <property type="match status" value="1"/>
</dbReference>
<dbReference type="SUPFAM" id="SSF55811">
    <property type="entry name" value="Nudix"/>
    <property type="match status" value="1"/>
</dbReference>
<dbReference type="RefSeq" id="WP_130077573.1">
    <property type="nucleotide sequence ID" value="NZ_RSCO01000028.1"/>
</dbReference>
<reference evidence="4 5" key="1">
    <citation type="journal article" date="2019" name="Appl. Environ. Microbiol.">
        <title>Dissecting the evolutionary development of the Bifidobacterium animalis species through comparative genomics analyses.</title>
        <authorList>
            <person name="Lugli G.A."/>
            <person name="Mancino W."/>
            <person name="Milani C."/>
            <person name="Duranti S."/>
            <person name="Mancabelli L."/>
            <person name="Napoli S."/>
            <person name="Mangifesta M."/>
            <person name="Viappiani A."/>
            <person name="Anzalone R."/>
            <person name="Longhi G."/>
            <person name="van Sinderen D."/>
            <person name="Ventura M."/>
            <person name="Turroni F."/>
        </authorList>
    </citation>
    <scope>NUCLEOTIDE SEQUENCE [LARGE SCALE GENOMIC DNA]</scope>
    <source>
        <strain evidence="4 5">2011B</strain>
    </source>
</reference>
<dbReference type="Proteomes" id="UP000293613">
    <property type="component" value="Unassembled WGS sequence"/>
</dbReference>
<dbReference type="PANTHER" id="PTHR43046:SF16">
    <property type="entry name" value="ADP-RIBOSE PYROPHOSPHATASE YJHB-RELATED"/>
    <property type="match status" value="1"/>
</dbReference>
<protein>
    <submittedName>
        <fullName evidence="4">ADP-ribose pyrophosphatase</fullName>
    </submittedName>
</protein>
<name>A0A8B3RI38_BIFAN</name>
<proteinExistence type="predicted"/>
<dbReference type="GO" id="GO:0016787">
    <property type="term" value="F:hydrolase activity"/>
    <property type="evidence" value="ECO:0007669"/>
    <property type="project" value="UniProtKB-KW"/>
</dbReference>
<evidence type="ECO:0000256" key="2">
    <source>
        <dbReference type="ARBA" id="ARBA00022801"/>
    </source>
</evidence>
<dbReference type="EMBL" id="RSCO01000028">
    <property type="protein sequence ID" value="RYM94490.1"/>
    <property type="molecule type" value="Genomic_DNA"/>
</dbReference>
<comment type="cofactor">
    <cofactor evidence="1">
        <name>Mg(2+)</name>
        <dbReference type="ChEBI" id="CHEBI:18420"/>
    </cofactor>
</comment>
<accession>A0A8B3RI38</accession>
<dbReference type="Pfam" id="PF00293">
    <property type="entry name" value="NUDIX"/>
    <property type="match status" value="1"/>
</dbReference>
<sequence>MSTPDFILELRKHIGHMPLWLIGITAYVTDGDGRVLLGRRLDTGEWALVYGINEPAEDPADTVAREVREETGVDVIPTDLVSVKASTRMVTYANGDQTQYLDLTYLCRLDPSGNTEPFVGDDENLGVGFFPLDQLPAPLAQSTVERMTYVREYLLNRAHGDAHAQFTFRGEIEHL</sequence>
<evidence type="ECO:0000313" key="5">
    <source>
        <dbReference type="Proteomes" id="UP000293613"/>
    </source>
</evidence>
<evidence type="ECO:0000313" key="4">
    <source>
        <dbReference type="EMBL" id="RYM94490.1"/>
    </source>
</evidence>
<comment type="caution">
    <text evidence="4">The sequence shown here is derived from an EMBL/GenBank/DDBJ whole genome shotgun (WGS) entry which is preliminary data.</text>
</comment>
<dbReference type="InterPro" id="IPR000086">
    <property type="entry name" value="NUDIX_hydrolase_dom"/>
</dbReference>
<dbReference type="Gene3D" id="3.90.79.10">
    <property type="entry name" value="Nucleoside Triphosphate Pyrophosphohydrolase"/>
    <property type="match status" value="1"/>
</dbReference>
<organism evidence="4 5">
    <name type="scientific">Bifidobacterium animalis subsp. lactis</name>
    <name type="common">Bifidobacterium lactis</name>
    <dbReference type="NCBI Taxonomy" id="302911"/>
    <lineage>
        <taxon>Bacteria</taxon>
        <taxon>Bacillati</taxon>
        <taxon>Actinomycetota</taxon>
        <taxon>Actinomycetes</taxon>
        <taxon>Bifidobacteriales</taxon>
        <taxon>Bifidobacteriaceae</taxon>
        <taxon>Bifidobacterium</taxon>
    </lineage>
</organism>
<dbReference type="AlphaFoldDB" id="A0A8B3RI38"/>
<gene>
    <name evidence="4" type="ORF">PG2011B_1205</name>
</gene>
<dbReference type="InterPro" id="IPR015797">
    <property type="entry name" value="NUDIX_hydrolase-like_dom_sf"/>
</dbReference>
<keyword evidence="2" id="KW-0378">Hydrolase</keyword>